<dbReference type="AlphaFoldDB" id="A0A7D9KBS8"/>
<accession>A0A7D9KBS8</accession>
<organism evidence="1 2">
    <name type="scientific">Paramuricea clavata</name>
    <name type="common">Red gorgonian</name>
    <name type="synonym">Violescent sea-whip</name>
    <dbReference type="NCBI Taxonomy" id="317549"/>
    <lineage>
        <taxon>Eukaryota</taxon>
        <taxon>Metazoa</taxon>
        <taxon>Cnidaria</taxon>
        <taxon>Anthozoa</taxon>
        <taxon>Octocorallia</taxon>
        <taxon>Malacalcyonacea</taxon>
        <taxon>Plexauridae</taxon>
        <taxon>Paramuricea</taxon>
    </lineage>
</organism>
<feature type="non-terminal residue" evidence="1">
    <location>
        <position position="1"/>
    </location>
</feature>
<reference evidence="1" key="1">
    <citation type="submission" date="2020-04" db="EMBL/GenBank/DDBJ databases">
        <authorList>
            <person name="Alioto T."/>
            <person name="Alioto T."/>
            <person name="Gomez Garrido J."/>
        </authorList>
    </citation>
    <scope>NUCLEOTIDE SEQUENCE</scope>
    <source>
        <strain evidence="1">A484AB</strain>
    </source>
</reference>
<evidence type="ECO:0000313" key="2">
    <source>
        <dbReference type="Proteomes" id="UP001152795"/>
    </source>
</evidence>
<dbReference type="Proteomes" id="UP001152795">
    <property type="component" value="Unassembled WGS sequence"/>
</dbReference>
<dbReference type="EMBL" id="CACRXK020031557">
    <property type="protein sequence ID" value="CAB4043120.1"/>
    <property type="molecule type" value="Genomic_DNA"/>
</dbReference>
<evidence type="ECO:0000313" key="1">
    <source>
        <dbReference type="EMBL" id="CAB4043120.1"/>
    </source>
</evidence>
<sequence>IPVVQPTESSPPTASDNLASLPNSMTTVPFVGPMPLPIEPTECSLGLDCQCLCFTDRKPYRPTQEIKHTSTKQTTKGGSSNVRTCRTSIFLKYAWVTYCITKGTIACYFCKRVMHQDLITFSHNGEKSFLLGEFRNWMKCQEKLKKHSQSKFHAEATEKGLLFDDSRTDIGAKLV</sequence>
<keyword evidence="2" id="KW-1185">Reference proteome</keyword>
<name>A0A7D9KBS8_PARCT</name>
<gene>
    <name evidence="1" type="ORF">PACLA_8A024113</name>
</gene>
<proteinExistence type="predicted"/>
<comment type="caution">
    <text evidence="1">The sequence shown here is derived from an EMBL/GenBank/DDBJ whole genome shotgun (WGS) entry which is preliminary data.</text>
</comment>
<protein>
    <submittedName>
        <fullName evidence="1">Uncharacterized protein</fullName>
    </submittedName>
</protein>
<feature type="non-terminal residue" evidence="1">
    <location>
        <position position="175"/>
    </location>
</feature>